<dbReference type="Proteomes" id="UP000254055">
    <property type="component" value="Unassembled WGS sequence"/>
</dbReference>
<evidence type="ECO:0000256" key="2">
    <source>
        <dbReference type="SAM" id="SignalP"/>
    </source>
</evidence>
<accession>A0A378WS81</accession>
<evidence type="ECO:0008006" key="5">
    <source>
        <dbReference type="Google" id="ProtNLM"/>
    </source>
</evidence>
<gene>
    <name evidence="3" type="ORF">NCTC12229_01705</name>
</gene>
<keyword evidence="2" id="KW-0732">Signal</keyword>
<dbReference type="AlphaFoldDB" id="A0A378WS81"/>
<dbReference type="PROSITE" id="PS51257">
    <property type="entry name" value="PROKAR_LIPOPROTEIN"/>
    <property type="match status" value="1"/>
</dbReference>
<feature type="region of interest" description="Disordered" evidence="1">
    <location>
        <begin position="250"/>
        <end position="273"/>
    </location>
</feature>
<protein>
    <recommendedName>
        <fullName evidence="5">Lipoprotein</fullName>
    </recommendedName>
</protein>
<reference evidence="3 4" key="1">
    <citation type="submission" date="2018-06" db="EMBL/GenBank/DDBJ databases">
        <authorList>
            <consortium name="Pathogen Informatics"/>
            <person name="Doyle S."/>
        </authorList>
    </citation>
    <scope>NUCLEOTIDE SEQUENCE [LARGE SCALE GENOMIC DNA]</scope>
    <source>
        <strain evidence="3 4">NCTC12229</strain>
    </source>
</reference>
<evidence type="ECO:0000256" key="1">
    <source>
        <dbReference type="SAM" id="MobiDB-lite"/>
    </source>
</evidence>
<dbReference type="EMBL" id="UGRS01000002">
    <property type="protein sequence ID" value="SUA44220.1"/>
    <property type="molecule type" value="Genomic_DNA"/>
</dbReference>
<dbReference type="RefSeq" id="WP_115134313.1">
    <property type="nucleotide sequence ID" value="NZ_UGRS01000002.1"/>
</dbReference>
<proteinExistence type="predicted"/>
<evidence type="ECO:0000313" key="3">
    <source>
        <dbReference type="EMBL" id="SUA44220.1"/>
    </source>
</evidence>
<dbReference type="OrthoDB" id="8613001at2"/>
<feature type="chain" id="PRO_5016714171" description="Lipoprotein" evidence="2">
    <location>
        <begin position="20"/>
        <end position="273"/>
    </location>
</feature>
<evidence type="ECO:0000313" key="4">
    <source>
        <dbReference type="Proteomes" id="UP000254055"/>
    </source>
</evidence>
<sequence>MKKILLPVLAALALGACQTIPTNNDVFATNHTVSLPRTEAEFLKRTAHLQQAAKDQSVKEIIYFDENFDLSETPVDKGYFRKSYGLQNNGLYLAQDFFADGRKQTDLFYVTNANYPDSSHARGHLSIYNDQGKLSSVQYVISDTRYSRIDFCKNGELCAEQHFTENTEKEALYLNGKKIDEWLVTRKSTGTESSRKLWYPNGKQAYYGLTTVDYEEGQDSKEEYWLEDGTSTGDKKPDSEAFRSLENTIVDIERQAYDRQPMETTDENSETAN</sequence>
<feature type="compositionally biased region" description="Basic and acidic residues" evidence="1">
    <location>
        <begin position="251"/>
        <end position="261"/>
    </location>
</feature>
<organism evidence="3 4">
    <name type="scientific">Neisseria zoodegmatis</name>
    <dbReference type="NCBI Taxonomy" id="326523"/>
    <lineage>
        <taxon>Bacteria</taxon>
        <taxon>Pseudomonadati</taxon>
        <taxon>Pseudomonadota</taxon>
        <taxon>Betaproteobacteria</taxon>
        <taxon>Neisseriales</taxon>
        <taxon>Neisseriaceae</taxon>
        <taxon>Neisseria</taxon>
    </lineage>
</organism>
<name>A0A378WS81_9NEIS</name>
<feature type="compositionally biased region" description="Acidic residues" evidence="1">
    <location>
        <begin position="264"/>
        <end position="273"/>
    </location>
</feature>
<feature type="signal peptide" evidence="2">
    <location>
        <begin position="1"/>
        <end position="19"/>
    </location>
</feature>